<dbReference type="EMBL" id="FTOT01000002">
    <property type="protein sequence ID" value="SIS83839.1"/>
    <property type="molecule type" value="Genomic_DNA"/>
</dbReference>
<evidence type="ECO:0000313" key="2">
    <source>
        <dbReference type="EMBL" id="SIS83839.1"/>
    </source>
</evidence>
<dbReference type="Proteomes" id="UP000186141">
    <property type="component" value="Unassembled WGS sequence"/>
</dbReference>
<sequence>MAEGARDSLWMWRGLFVAAVAVMLFLRILPLRSQAGGLPGPDLLMCLSCAWVLRRPDHLPALLIAGAVLVEDMLLMRPPGLWAALMLIGTEFLRSRAAFSRELTLVSEWVMVAIVMLAMLLAYRFVLALTMLPQPGLGLTLVQFVFSVLAYPFVVGVLRVAFGLRKPATGEVDAMGRRL</sequence>
<dbReference type="STRING" id="1086013.SAMN05421774_102588"/>
<dbReference type="RefSeq" id="WP_076530209.1">
    <property type="nucleotide sequence ID" value="NZ_BMEH01000002.1"/>
</dbReference>
<evidence type="ECO:0000313" key="3">
    <source>
        <dbReference type="Proteomes" id="UP000186141"/>
    </source>
</evidence>
<keyword evidence="3" id="KW-1185">Reference proteome</keyword>
<feature type="transmembrane region" description="Helical" evidence="1">
    <location>
        <begin position="109"/>
        <end position="129"/>
    </location>
</feature>
<keyword evidence="1" id="KW-1133">Transmembrane helix</keyword>
<reference evidence="2 3" key="1">
    <citation type="submission" date="2017-01" db="EMBL/GenBank/DDBJ databases">
        <authorList>
            <person name="Mah S.A."/>
            <person name="Swanson W.J."/>
            <person name="Moy G.W."/>
            <person name="Vacquier V.D."/>
        </authorList>
    </citation>
    <scope>NUCLEOTIDE SEQUENCE [LARGE SCALE GENOMIC DNA]</scope>
    <source>
        <strain evidence="2 3">DSM 26375</strain>
    </source>
</reference>
<keyword evidence="1" id="KW-0812">Transmembrane</keyword>
<feature type="transmembrane region" description="Helical" evidence="1">
    <location>
        <begin position="59"/>
        <end position="88"/>
    </location>
</feature>
<feature type="transmembrane region" description="Helical" evidence="1">
    <location>
        <begin position="141"/>
        <end position="162"/>
    </location>
</feature>
<protein>
    <submittedName>
        <fullName evidence="2">Rod shape-determining protein MreD</fullName>
    </submittedName>
</protein>
<proteinExistence type="predicted"/>
<dbReference type="OrthoDB" id="7629477at2"/>
<keyword evidence="1" id="KW-0472">Membrane</keyword>
<gene>
    <name evidence="2" type="ORF">SAMN05421774_102588</name>
</gene>
<accession>A0A1N7MCX2</accession>
<organism evidence="2 3">
    <name type="scientific">Gemmobacter megaterium</name>
    <dbReference type="NCBI Taxonomy" id="1086013"/>
    <lineage>
        <taxon>Bacteria</taxon>
        <taxon>Pseudomonadati</taxon>
        <taxon>Pseudomonadota</taxon>
        <taxon>Alphaproteobacteria</taxon>
        <taxon>Rhodobacterales</taxon>
        <taxon>Paracoccaceae</taxon>
        <taxon>Gemmobacter</taxon>
    </lineage>
</organism>
<name>A0A1N7MCX2_9RHOB</name>
<evidence type="ECO:0000256" key="1">
    <source>
        <dbReference type="SAM" id="Phobius"/>
    </source>
</evidence>
<dbReference type="AlphaFoldDB" id="A0A1N7MCX2"/>